<dbReference type="Gene3D" id="3.40.50.720">
    <property type="entry name" value="NAD(P)-binding Rossmann-like Domain"/>
    <property type="match status" value="1"/>
</dbReference>
<dbReference type="Proteomes" id="UP000575068">
    <property type="component" value="Unassembled WGS sequence"/>
</dbReference>
<gene>
    <name evidence="2" type="ORF">HNQ99_001720</name>
</gene>
<dbReference type="GO" id="GO:0044877">
    <property type="term" value="F:protein-containing complex binding"/>
    <property type="evidence" value="ECO:0007669"/>
    <property type="project" value="TreeGrafter"/>
</dbReference>
<evidence type="ECO:0000313" key="3">
    <source>
        <dbReference type="Proteomes" id="UP000575068"/>
    </source>
</evidence>
<keyword evidence="3" id="KW-1185">Reference proteome</keyword>
<dbReference type="Pfam" id="PF13460">
    <property type="entry name" value="NAD_binding_10"/>
    <property type="match status" value="1"/>
</dbReference>
<dbReference type="AlphaFoldDB" id="A0A840HTT3"/>
<dbReference type="RefSeq" id="WP_184475209.1">
    <property type="nucleotide sequence ID" value="NZ_JACHOV010000005.1"/>
</dbReference>
<evidence type="ECO:0000313" key="2">
    <source>
        <dbReference type="EMBL" id="MBB4641415.1"/>
    </source>
</evidence>
<dbReference type="InterPro" id="IPR016040">
    <property type="entry name" value="NAD(P)-bd_dom"/>
</dbReference>
<dbReference type="InterPro" id="IPR051207">
    <property type="entry name" value="ComplexI_NDUFA9_subunit"/>
</dbReference>
<protein>
    <submittedName>
        <fullName evidence="2">Uncharacterized protein YbjT (DUF2867 family)</fullName>
    </submittedName>
</protein>
<reference evidence="2 3" key="1">
    <citation type="submission" date="2020-08" db="EMBL/GenBank/DDBJ databases">
        <title>Genomic Encyclopedia of Type Strains, Phase IV (KMG-IV): sequencing the most valuable type-strain genomes for metagenomic binning, comparative biology and taxonomic classification.</title>
        <authorList>
            <person name="Goeker M."/>
        </authorList>
    </citation>
    <scope>NUCLEOTIDE SEQUENCE [LARGE SCALE GENOMIC DNA]</scope>
    <source>
        <strain evidence="2 3">DSM 7465</strain>
    </source>
</reference>
<sequence length="310" mass="33592">MPAITSPFRLAITGGTGFVGKAVVSLACAQSVSLNALTRRPQEVCEGVTWIDGALDHDDSLSRLMADADAVIHIAGVVNAPGRAGFKAGNAAGTLAVVRAARAAGIRRFVHVSSLSAREPHLSHYGWSKRRAEQIVMASGIDWTIVRPPAIFGPGDTEMLDLFRLARRGLVLLPPKGRFSVIEVSDLARLLLACAHDEKQSVGAIYEADDRLEGGWSYQSFGRAIGWAVGRRILPVSLPGAFLHLAAKADRLARGTKAKLTEDRVNYLCHPDWVIDPAKRPPPSLWQPQVGTRLGLKKAAEWYQEQGWLK</sequence>
<dbReference type="PANTHER" id="PTHR12126:SF11">
    <property type="entry name" value="NADH DEHYDROGENASE [UBIQUINONE] 1 ALPHA SUBCOMPLEX SUBUNIT 9, MITOCHONDRIAL"/>
    <property type="match status" value="1"/>
</dbReference>
<accession>A0A840HTT3</accession>
<dbReference type="EMBL" id="JACHOV010000005">
    <property type="protein sequence ID" value="MBB4641415.1"/>
    <property type="molecule type" value="Genomic_DNA"/>
</dbReference>
<name>A0A840HTT3_9SPHN</name>
<proteinExistence type="predicted"/>
<dbReference type="PANTHER" id="PTHR12126">
    <property type="entry name" value="NADH-UBIQUINONE OXIDOREDUCTASE 39 KDA SUBUNIT-RELATED"/>
    <property type="match status" value="1"/>
</dbReference>
<dbReference type="SUPFAM" id="SSF51735">
    <property type="entry name" value="NAD(P)-binding Rossmann-fold domains"/>
    <property type="match status" value="1"/>
</dbReference>
<comment type="caution">
    <text evidence="2">The sequence shown here is derived from an EMBL/GenBank/DDBJ whole genome shotgun (WGS) entry which is preliminary data.</text>
</comment>
<organism evidence="2 3">
    <name type="scientific">Rhizorhapis suberifaciens</name>
    <name type="common">corky root of lettuce</name>
    <dbReference type="NCBI Taxonomy" id="13656"/>
    <lineage>
        <taxon>Bacteria</taxon>
        <taxon>Pseudomonadati</taxon>
        <taxon>Pseudomonadota</taxon>
        <taxon>Alphaproteobacteria</taxon>
        <taxon>Sphingomonadales</taxon>
        <taxon>Sphingomonadaceae</taxon>
        <taxon>Rhizorhapis</taxon>
    </lineage>
</organism>
<evidence type="ECO:0000259" key="1">
    <source>
        <dbReference type="Pfam" id="PF13460"/>
    </source>
</evidence>
<dbReference type="InterPro" id="IPR036291">
    <property type="entry name" value="NAD(P)-bd_dom_sf"/>
</dbReference>
<feature type="domain" description="NAD(P)-binding" evidence="1">
    <location>
        <begin position="14"/>
        <end position="196"/>
    </location>
</feature>